<accession>A0A918VTJ0</accession>
<evidence type="ECO:0000313" key="2">
    <source>
        <dbReference type="EMBL" id="GHA22646.1"/>
    </source>
</evidence>
<keyword evidence="3" id="KW-1185">Reference proteome</keyword>
<evidence type="ECO:0000256" key="1">
    <source>
        <dbReference type="SAM" id="SignalP"/>
    </source>
</evidence>
<reference evidence="2" key="2">
    <citation type="submission" date="2020-09" db="EMBL/GenBank/DDBJ databases">
        <authorList>
            <person name="Sun Q."/>
            <person name="Kim S."/>
        </authorList>
    </citation>
    <scope>NUCLEOTIDE SEQUENCE</scope>
    <source>
        <strain evidence="2">KCTC 32437</strain>
    </source>
</reference>
<reference evidence="2" key="1">
    <citation type="journal article" date="2014" name="Int. J. Syst. Evol. Microbiol.">
        <title>Complete genome sequence of Corynebacterium casei LMG S-19264T (=DSM 44701T), isolated from a smear-ripened cheese.</title>
        <authorList>
            <consortium name="US DOE Joint Genome Institute (JGI-PGF)"/>
            <person name="Walter F."/>
            <person name="Albersmeier A."/>
            <person name="Kalinowski J."/>
            <person name="Ruckert C."/>
        </authorList>
    </citation>
    <scope>NUCLEOTIDE SEQUENCE</scope>
    <source>
        <strain evidence="2">KCTC 32437</strain>
    </source>
</reference>
<sequence length="139" mass="14838">MKVRRLAAGIAMAVLASGAAFGADADTVLAQLFEPGLMVDGLPGGDIWTPELAALWMGIPEDQRVDFVTPTDLAPPRIKIVKQSAEHMQVSATAISPNGRESVAVVDLANYEGNWLVDEIEAEGQILSELLRDLGEARQ</sequence>
<gene>
    <name evidence="2" type="ORF">GCM10007989_17580</name>
</gene>
<organism evidence="2 3">
    <name type="scientific">Devosia pacifica</name>
    <dbReference type="NCBI Taxonomy" id="1335967"/>
    <lineage>
        <taxon>Bacteria</taxon>
        <taxon>Pseudomonadati</taxon>
        <taxon>Pseudomonadota</taxon>
        <taxon>Alphaproteobacteria</taxon>
        <taxon>Hyphomicrobiales</taxon>
        <taxon>Devosiaceae</taxon>
        <taxon>Devosia</taxon>
    </lineage>
</organism>
<keyword evidence="1" id="KW-0732">Signal</keyword>
<evidence type="ECO:0000313" key="3">
    <source>
        <dbReference type="Proteomes" id="UP000646579"/>
    </source>
</evidence>
<protein>
    <submittedName>
        <fullName evidence="2">Uncharacterized protein</fullName>
    </submittedName>
</protein>
<dbReference type="Proteomes" id="UP000646579">
    <property type="component" value="Unassembled WGS sequence"/>
</dbReference>
<dbReference type="AlphaFoldDB" id="A0A918VTJ0"/>
<name>A0A918VTJ0_9HYPH</name>
<proteinExistence type="predicted"/>
<feature type="chain" id="PRO_5037413408" evidence="1">
    <location>
        <begin position="23"/>
        <end position="139"/>
    </location>
</feature>
<dbReference type="EMBL" id="BMZE01000002">
    <property type="protein sequence ID" value="GHA22646.1"/>
    <property type="molecule type" value="Genomic_DNA"/>
</dbReference>
<feature type="signal peptide" evidence="1">
    <location>
        <begin position="1"/>
        <end position="22"/>
    </location>
</feature>
<dbReference type="RefSeq" id="WP_189425318.1">
    <property type="nucleotide sequence ID" value="NZ_BMZE01000002.1"/>
</dbReference>
<comment type="caution">
    <text evidence="2">The sequence shown here is derived from an EMBL/GenBank/DDBJ whole genome shotgun (WGS) entry which is preliminary data.</text>
</comment>